<reference evidence="2" key="1">
    <citation type="journal article" date="2015" name="Nature">
        <title>Complex archaea that bridge the gap between prokaryotes and eukaryotes.</title>
        <authorList>
            <person name="Spang A."/>
            <person name="Saw J.H."/>
            <person name="Jorgensen S.L."/>
            <person name="Zaremba-Niedzwiedzka K."/>
            <person name="Martijn J."/>
            <person name="Lind A.E."/>
            <person name="van Eijk R."/>
            <person name="Schleper C."/>
            <person name="Guy L."/>
            <person name="Ettema T.J."/>
        </authorList>
    </citation>
    <scope>NUCLEOTIDE SEQUENCE</scope>
</reference>
<dbReference type="EMBL" id="LAZR01010363">
    <property type="protein sequence ID" value="KKM67353.1"/>
    <property type="molecule type" value="Genomic_DNA"/>
</dbReference>
<accession>A0A0F9JCS7</accession>
<keyword evidence="1" id="KW-0472">Membrane</keyword>
<gene>
    <name evidence="2" type="ORF">LCGC14_1472000</name>
</gene>
<protein>
    <submittedName>
        <fullName evidence="2">Uncharacterized protein</fullName>
    </submittedName>
</protein>
<comment type="caution">
    <text evidence="2">The sequence shown here is derived from an EMBL/GenBank/DDBJ whole genome shotgun (WGS) entry which is preliminary data.</text>
</comment>
<proteinExistence type="predicted"/>
<dbReference type="AlphaFoldDB" id="A0A0F9JCS7"/>
<keyword evidence="1" id="KW-1133">Transmembrane helix</keyword>
<sequence>MKWLRLIIEIILWVIAFAAIIRGMKSTDGLMFGYGLFIFLCLGPHPKTF</sequence>
<organism evidence="2">
    <name type="scientific">marine sediment metagenome</name>
    <dbReference type="NCBI Taxonomy" id="412755"/>
    <lineage>
        <taxon>unclassified sequences</taxon>
        <taxon>metagenomes</taxon>
        <taxon>ecological metagenomes</taxon>
    </lineage>
</organism>
<evidence type="ECO:0000313" key="2">
    <source>
        <dbReference type="EMBL" id="KKM67353.1"/>
    </source>
</evidence>
<keyword evidence="1" id="KW-0812">Transmembrane</keyword>
<evidence type="ECO:0000256" key="1">
    <source>
        <dbReference type="SAM" id="Phobius"/>
    </source>
</evidence>
<feature type="transmembrane region" description="Helical" evidence="1">
    <location>
        <begin position="6"/>
        <end position="22"/>
    </location>
</feature>
<name>A0A0F9JCS7_9ZZZZ</name>